<dbReference type="PANTHER" id="PTHR46708">
    <property type="entry name" value="TENASCIN"/>
    <property type="match status" value="1"/>
</dbReference>
<dbReference type="EMBL" id="CAJFDI010000006">
    <property type="protein sequence ID" value="CAD5234220.1"/>
    <property type="molecule type" value="Genomic_DNA"/>
</dbReference>
<feature type="compositionally biased region" description="Polar residues" evidence="2">
    <location>
        <begin position="86"/>
        <end position="95"/>
    </location>
</feature>
<evidence type="ECO:0000256" key="3">
    <source>
        <dbReference type="SAM" id="Phobius"/>
    </source>
</evidence>
<proteinExistence type="predicted"/>
<evidence type="ECO:0000256" key="2">
    <source>
        <dbReference type="SAM" id="MobiDB-lite"/>
    </source>
</evidence>
<keyword evidence="8" id="KW-1185">Reference proteome</keyword>
<evidence type="ECO:0000313" key="9">
    <source>
        <dbReference type="WBParaSite" id="BXY_1404000.1"/>
    </source>
</evidence>
<dbReference type="InterPro" id="IPR013783">
    <property type="entry name" value="Ig-like_fold"/>
</dbReference>
<name>A0A1I7SLV7_BURXY</name>
<accession>A0A1I7SLV7</accession>
<feature type="compositionally biased region" description="Low complexity" evidence="2">
    <location>
        <begin position="1435"/>
        <end position="1450"/>
    </location>
</feature>
<feature type="region of interest" description="Disordered" evidence="2">
    <location>
        <begin position="319"/>
        <end position="341"/>
    </location>
</feature>
<feature type="region of interest" description="Disordered" evidence="2">
    <location>
        <begin position="374"/>
        <end position="397"/>
    </location>
</feature>
<evidence type="ECO:0000259" key="4">
    <source>
        <dbReference type="PROSITE" id="PS50853"/>
    </source>
</evidence>
<feature type="region of interest" description="Disordered" evidence="2">
    <location>
        <begin position="1411"/>
        <end position="1459"/>
    </location>
</feature>
<feature type="domain" description="Fibronectin type-III" evidence="4">
    <location>
        <begin position="529"/>
        <end position="618"/>
    </location>
</feature>
<keyword evidence="3" id="KW-0812">Transmembrane</keyword>
<dbReference type="eggNOG" id="ENOG502QRT8">
    <property type="taxonomic scope" value="Eukaryota"/>
</dbReference>
<feature type="domain" description="Fibronectin type-III" evidence="4">
    <location>
        <begin position="414"/>
        <end position="525"/>
    </location>
</feature>
<evidence type="ECO:0000313" key="5">
    <source>
        <dbReference type="EMBL" id="CAD5234220.1"/>
    </source>
</evidence>
<dbReference type="OrthoDB" id="443915at2759"/>
<keyword evidence="3" id="KW-1133">Transmembrane helix</keyword>
<feature type="compositionally biased region" description="Low complexity" evidence="2">
    <location>
        <begin position="27"/>
        <end position="43"/>
    </location>
</feature>
<reference evidence="9" key="1">
    <citation type="submission" date="2016-11" db="UniProtKB">
        <authorList>
            <consortium name="WormBaseParasite"/>
        </authorList>
    </citation>
    <scope>IDENTIFICATION</scope>
</reference>
<evidence type="ECO:0000313" key="6">
    <source>
        <dbReference type="EMBL" id="CAG9129872.1"/>
    </source>
</evidence>
<dbReference type="EMBL" id="CAJFCV020000006">
    <property type="protein sequence ID" value="CAG9129872.1"/>
    <property type="molecule type" value="Genomic_DNA"/>
</dbReference>
<feature type="domain" description="Fibronectin type-III" evidence="4">
    <location>
        <begin position="1125"/>
        <end position="1218"/>
    </location>
</feature>
<keyword evidence="3" id="KW-0472">Membrane</keyword>
<feature type="region of interest" description="Disordered" evidence="2">
    <location>
        <begin position="166"/>
        <end position="215"/>
    </location>
</feature>
<feature type="compositionally biased region" description="Low complexity" evidence="2">
    <location>
        <begin position="177"/>
        <end position="202"/>
    </location>
</feature>
<dbReference type="WBParaSite" id="BXY_1404000.1">
    <property type="protein sequence ID" value="BXY_1404000.1"/>
    <property type="gene ID" value="BXY_1404000"/>
</dbReference>
<feature type="domain" description="Fibronectin type-III" evidence="4">
    <location>
        <begin position="1024"/>
        <end position="1121"/>
    </location>
</feature>
<evidence type="ECO:0000313" key="7">
    <source>
        <dbReference type="Proteomes" id="UP000095284"/>
    </source>
</evidence>
<dbReference type="SMART" id="SM00060">
    <property type="entry name" value="FN3"/>
    <property type="match status" value="8"/>
</dbReference>
<evidence type="ECO:0000256" key="1">
    <source>
        <dbReference type="ARBA" id="ARBA00022737"/>
    </source>
</evidence>
<dbReference type="CDD" id="cd00063">
    <property type="entry name" value="FN3"/>
    <property type="match status" value="5"/>
</dbReference>
<feature type="domain" description="Fibronectin type-III" evidence="4">
    <location>
        <begin position="920"/>
        <end position="1020"/>
    </location>
</feature>
<feature type="domain" description="Fibronectin type-III" evidence="4">
    <location>
        <begin position="1219"/>
        <end position="1314"/>
    </location>
</feature>
<feature type="transmembrane region" description="Helical" evidence="3">
    <location>
        <begin position="1487"/>
        <end position="1510"/>
    </location>
</feature>
<feature type="region of interest" description="Disordered" evidence="2">
    <location>
        <begin position="1"/>
        <end position="96"/>
    </location>
</feature>
<feature type="compositionally biased region" description="Polar residues" evidence="2">
    <location>
        <begin position="319"/>
        <end position="336"/>
    </location>
</feature>
<dbReference type="Proteomes" id="UP000582659">
    <property type="component" value="Unassembled WGS sequence"/>
</dbReference>
<dbReference type="InterPro" id="IPR036116">
    <property type="entry name" value="FN3_sf"/>
</dbReference>
<reference evidence="6" key="2">
    <citation type="submission" date="2020-08" db="EMBL/GenBank/DDBJ databases">
        <authorList>
            <person name="Kikuchi T."/>
        </authorList>
    </citation>
    <scope>NUCLEOTIDE SEQUENCE</scope>
    <source>
        <strain evidence="5">Ka4C1</strain>
    </source>
</reference>
<evidence type="ECO:0000313" key="8">
    <source>
        <dbReference type="Proteomes" id="UP000659654"/>
    </source>
</evidence>
<dbReference type="Gene3D" id="2.60.40.10">
    <property type="entry name" value="Immunoglobulins"/>
    <property type="match status" value="6"/>
</dbReference>
<dbReference type="InterPro" id="IPR003961">
    <property type="entry name" value="FN3_dom"/>
</dbReference>
<dbReference type="PANTHER" id="PTHR46708:SF2">
    <property type="entry name" value="FIBRONECTIN TYPE-III DOMAIN-CONTAINING PROTEIN"/>
    <property type="match status" value="1"/>
</dbReference>
<dbReference type="Pfam" id="PF00041">
    <property type="entry name" value="fn3"/>
    <property type="match status" value="3"/>
</dbReference>
<feature type="region of interest" description="Disordered" evidence="2">
    <location>
        <begin position="890"/>
        <end position="929"/>
    </location>
</feature>
<dbReference type="Proteomes" id="UP000095284">
    <property type="component" value="Unplaced"/>
</dbReference>
<organism evidence="7 9">
    <name type="scientific">Bursaphelenchus xylophilus</name>
    <name type="common">Pinewood nematode worm</name>
    <name type="synonym">Aphelenchoides xylophilus</name>
    <dbReference type="NCBI Taxonomy" id="6326"/>
    <lineage>
        <taxon>Eukaryota</taxon>
        <taxon>Metazoa</taxon>
        <taxon>Ecdysozoa</taxon>
        <taxon>Nematoda</taxon>
        <taxon>Chromadorea</taxon>
        <taxon>Rhabditida</taxon>
        <taxon>Tylenchina</taxon>
        <taxon>Tylenchomorpha</taxon>
        <taxon>Aphelenchoidea</taxon>
        <taxon>Aphelenchoididae</taxon>
        <taxon>Bursaphelenchus</taxon>
    </lineage>
</organism>
<feature type="compositionally biased region" description="Polar residues" evidence="2">
    <location>
        <begin position="1"/>
        <end position="26"/>
    </location>
</feature>
<feature type="domain" description="Fibronectin type-III" evidence="4">
    <location>
        <begin position="659"/>
        <end position="754"/>
    </location>
</feature>
<dbReference type="PROSITE" id="PS50853">
    <property type="entry name" value="FN3"/>
    <property type="match status" value="7"/>
</dbReference>
<dbReference type="InterPro" id="IPR050991">
    <property type="entry name" value="ECM_Regulatory_Proteins"/>
</dbReference>
<sequence length="1512" mass="165980">MSTTTTQNYPPSLFSLNPGQTAYDTASTASSPRNSSPSPKLSPASTPPKRAPTDTSDFGSSSGINGKNESEASSLSSERDSGEGSHTCSHSSNIPDYTVPTVPLGAMLHGTGIPNPTYPISPLRWAPPNMAHPPPPVVGCAPSNVRVPPPPSYYTMTCPQAAETSSGSALRAANPGALANGPVNSNNNNPSNASHPASNLPNVPTQSGSPPLGLVVNSVPPPISGVAATTTQADNEIFVHVQPGETLILYVGNEPQNIAGPATIRMVCQNGPPTGPLPLHVPLGHCVQQFLDDKGNVKHIILSPQNSTSSRVPPTATYANIKNGTSSVRPNSVIPSTTPTTNTVKTALTTTTSTTTQNAEGSEQSSFNSLLRKKTHPKKPNAVAGTSHEANGTLPENDAIERYERERLQESLNRVVQPTVTRVGAFDVDVHWLEFDTSEATSSGGPFPHIDSSEFEYELFLYENAPNGRVFVTQTKCPPLSNHNGLNIKKLKPQTDYNVSVRASLPERQIFGRQSRTASFRTLPPPPDPPVMLRATYRGIYNISLAWSNAGGSYVASYILQMAKGKNEPYETVYEGPYDHARIAQLEPGTHYRARVAAQNETGQSEFSNTLHVNTNPPQPQVLPTTSANSNYYQQSIYRQSMGAGVHHNPPPYVPVIPKLQPPTVVFVSARQVKLTWQVSPEFGNVFLEISDSLRANPAFSPVPHESYQPANNTPCALVSNLRSNREYRFRLSGQILNGELIKSEAVSTRTHKDRYENSNYYERERVPPPTFQKAFEDESHAVELAWKHQIGDFDGVIFCVEGTVSYQKYENGEYCEYEWKVCYKGPNNYCTINDPSLNLFRVQALNRRGQSSPWSERAFVKRKPKRHANSQMIRQNHIYVNQQLYNHASTSTPKVVAPTPTPKPEPKEEPAKVLEPVKPPHCTQPTISDVTQNSMNISWTISDDSQLPEKKESLLFELQRVDKEPPVLVYSGDETKFNLENLRPVEHVQLRVRSVIVDNEGQRIKGEWSSIVSASTPCTVTSPPQNLRLKNEEQAFILIWDAPALTNGSAVIEYCVNSANFPEGHSDKNIRLQQLCNTDKTELVLEDLIPARVYFFNVVSRNEAGPSEPSNVFELTSPAVVPSTPQQVEVKALALESLSVTWLPAMKNGAEIEEYKVVLHQEKVLCSQQIVTGDVLEWTFDGLKPCTEYSIEVSARNSVGWGKPASKLGLTMDIPPEPPVLSAAQIAFNSLKLKWTTGASTSDNLETLYFYLEKESENGKFMAVYEGENRTAKVRGLKEASSHRFRIRASHVRGQPLLAGKWSKIYSFQTSALPPASIKNAPTVTEAGNNVYQMEWQPYKSLNGAEENVCYKLQVALKSSKGNEGWKTIYQGTSTAFTWTVSPAQATFTGTRQARVLVVQNKDGEEVHSLPSPVALFSSNRSPSDSPRKRPVKSTSGTSTPASTSSTRTRLNGSTPRIGPPVKLSLYKRLKRSITCFKRSITDSDWLIVVMTVFVVVALLIAVLVNSYYEK</sequence>
<dbReference type="Proteomes" id="UP000659654">
    <property type="component" value="Unassembled WGS sequence"/>
</dbReference>
<protein>
    <submittedName>
        <fullName evidence="5">(pine wood nematode) hypothetical protein</fullName>
    </submittedName>
</protein>
<gene>
    <name evidence="5" type="ORF">BXYJ_LOCUS14311</name>
</gene>
<dbReference type="SUPFAM" id="SSF49265">
    <property type="entry name" value="Fibronectin type III"/>
    <property type="match status" value="5"/>
</dbReference>
<feature type="compositionally biased region" description="Polar residues" evidence="2">
    <location>
        <begin position="53"/>
        <end position="67"/>
    </location>
</feature>
<keyword evidence="1" id="KW-0677">Repeat</keyword>